<evidence type="ECO:0000313" key="2">
    <source>
        <dbReference type="EMBL" id="OWR41846.1"/>
    </source>
</evidence>
<sequence>MDLSILATISVVGLILNFIDFIVPIMCNTICNPGSWTGQNEKMYEDICRSIVITYNKIISNIKSFYALRETSPPMYYLISISMLSVSTWMAASINNVFLLYIFSAIVLLWPGIQHRGILNTVLSFVNKAPKMASLKSD</sequence>
<dbReference type="GO" id="GO:0016020">
    <property type="term" value="C:membrane"/>
    <property type="evidence" value="ECO:0007669"/>
    <property type="project" value="TreeGrafter"/>
</dbReference>
<dbReference type="EMBL" id="AGBW02014334">
    <property type="protein sequence ID" value="OWR41846.1"/>
    <property type="molecule type" value="Genomic_DNA"/>
</dbReference>
<dbReference type="AlphaFoldDB" id="A0A212EK43"/>
<comment type="caution">
    <text evidence="2">The sequence shown here is derived from an EMBL/GenBank/DDBJ whole genome shotgun (WGS) entry which is preliminary data.</text>
</comment>
<dbReference type="InterPro" id="IPR052114">
    <property type="entry name" value="ER_autophagy_membrane_reg"/>
</dbReference>
<keyword evidence="1" id="KW-0812">Transmembrane</keyword>
<dbReference type="FunCoup" id="A0A212EK43">
    <property type="interactions" value="929"/>
</dbReference>
<dbReference type="PANTHER" id="PTHR20952">
    <property type="entry name" value="ADP-RIBOSYLATION-LIKE FACTOR 6-INTERACTING PROTEIN"/>
    <property type="match status" value="1"/>
</dbReference>
<keyword evidence="1" id="KW-1133">Transmembrane helix</keyword>
<evidence type="ECO:0000313" key="3">
    <source>
        <dbReference type="Proteomes" id="UP000007151"/>
    </source>
</evidence>
<protein>
    <submittedName>
        <fullName evidence="2">ADP-ribosylation factor 6 interacting protein</fullName>
    </submittedName>
</protein>
<gene>
    <name evidence="2" type="ORF">KGM_212102</name>
</gene>
<name>A0A212EK43_DANPL</name>
<accession>A0A212EK43</accession>
<dbReference type="Proteomes" id="UP000007151">
    <property type="component" value="Unassembled WGS sequence"/>
</dbReference>
<organism evidence="2 3">
    <name type="scientific">Danaus plexippus plexippus</name>
    <dbReference type="NCBI Taxonomy" id="278856"/>
    <lineage>
        <taxon>Eukaryota</taxon>
        <taxon>Metazoa</taxon>
        <taxon>Ecdysozoa</taxon>
        <taxon>Arthropoda</taxon>
        <taxon>Hexapoda</taxon>
        <taxon>Insecta</taxon>
        <taxon>Pterygota</taxon>
        <taxon>Neoptera</taxon>
        <taxon>Endopterygota</taxon>
        <taxon>Lepidoptera</taxon>
        <taxon>Glossata</taxon>
        <taxon>Ditrysia</taxon>
        <taxon>Papilionoidea</taxon>
        <taxon>Nymphalidae</taxon>
        <taxon>Danainae</taxon>
        <taxon>Danaini</taxon>
        <taxon>Danaina</taxon>
        <taxon>Danaus</taxon>
        <taxon>Danaus</taxon>
    </lineage>
</organism>
<dbReference type="KEGG" id="dpl:KGM_212102"/>
<feature type="transmembrane region" description="Helical" evidence="1">
    <location>
        <begin position="98"/>
        <end position="113"/>
    </location>
</feature>
<dbReference type="STRING" id="278856.A0A212EK43"/>
<proteinExistence type="predicted"/>
<feature type="transmembrane region" description="Helical" evidence="1">
    <location>
        <begin position="6"/>
        <end position="27"/>
    </location>
</feature>
<evidence type="ECO:0000256" key="1">
    <source>
        <dbReference type="SAM" id="Phobius"/>
    </source>
</evidence>
<dbReference type="InParanoid" id="A0A212EK43"/>
<dbReference type="PANTHER" id="PTHR20952:SF0">
    <property type="entry name" value="ADP-RIBOSYLATION FACTOR-LIKE PROTEIN 6-INTERACTING PROTEIN 1"/>
    <property type="match status" value="1"/>
</dbReference>
<keyword evidence="3" id="KW-1185">Reference proteome</keyword>
<dbReference type="eggNOG" id="ENOG502QTTI">
    <property type="taxonomic scope" value="Eukaryota"/>
</dbReference>
<keyword evidence="1" id="KW-0472">Membrane</keyword>
<reference evidence="2 3" key="1">
    <citation type="journal article" date="2011" name="Cell">
        <title>The monarch butterfly genome yields insights into long-distance migration.</title>
        <authorList>
            <person name="Zhan S."/>
            <person name="Merlin C."/>
            <person name="Boore J.L."/>
            <person name="Reppert S.M."/>
        </authorList>
    </citation>
    <scope>NUCLEOTIDE SEQUENCE [LARGE SCALE GENOMIC DNA]</scope>
    <source>
        <strain evidence="2">F-2</strain>
    </source>
</reference>